<gene>
    <name evidence="1" type="ORF">EA756_14145</name>
</gene>
<evidence type="ECO:0000313" key="2">
    <source>
        <dbReference type="Proteomes" id="UP000276905"/>
    </source>
</evidence>
<proteinExistence type="predicted"/>
<feature type="non-terminal residue" evidence="1">
    <location>
        <position position="32"/>
    </location>
</feature>
<comment type="caution">
    <text evidence="1">The sequence shown here is derived from an EMBL/GenBank/DDBJ whole genome shotgun (WGS) entry which is preliminary data.</text>
</comment>
<protein>
    <submittedName>
        <fullName evidence="1">Alkyl hydroperoxide reductase</fullName>
    </submittedName>
</protein>
<evidence type="ECO:0000313" key="1">
    <source>
        <dbReference type="EMBL" id="RSO55451.1"/>
    </source>
</evidence>
<dbReference type="Proteomes" id="UP000276905">
    <property type="component" value="Unassembled WGS sequence"/>
</dbReference>
<accession>A0A429JX91</accession>
<organism evidence="1 2">
    <name type="scientific">Acinetobacter lactucae</name>
    <dbReference type="NCBI Taxonomy" id="1785128"/>
    <lineage>
        <taxon>Bacteria</taxon>
        <taxon>Pseudomonadati</taxon>
        <taxon>Pseudomonadota</taxon>
        <taxon>Gammaproteobacteria</taxon>
        <taxon>Moraxellales</taxon>
        <taxon>Moraxellaceae</taxon>
        <taxon>Acinetobacter</taxon>
        <taxon>Acinetobacter calcoaceticus/baumannii complex</taxon>
    </lineage>
</organism>
<name>A0A429JX91_9GAMM</name>
<dbReference type="EMBL" id="RFES01000009">
    <property type="protein sequence ID" value="RSO55451.1"/>
    <property type="molecule type" value="Genomic_DNA"/>
</dbReference>
<dbReference type="AlphaFoldDB" id="A0A429JX91"/>
<reference evidence="1 2" key="1">
    <citation type="submission" date="2018-10" db="EMBL/GenBank/DDBJ databases">
        <title>GWAS and RNA-Seq identify cryptic mechanisms of antimicrobial resistance in Acinetobacter baumannii.</title>
        <authorList>
            <person name="Sahl J.W."/>
        </authorList>
    </citation>
    <scope>NUCLEOTIDE SEQUENCE [LARGE SCALE GENOMIC DNA]</scope>
    <source>
        <strain evidence="1 2">TG41018</strain>
    </source>
</reference>
<sequence length="32" mass="3843">MHWSKKQMLDQNIKTQLKAYLERLESPIELVA</sequence>